<dbReference type="STRING" id="6689.A0A423U6R0"/>
<keyword evidence="11" id="KW-0675">Receptor</keyword>
<evidence type="ECO:0000256" key="4">
    <source>
        <dbReference type="ARBA" id="ARBA00022692"/>
    </source>
</evidence>
<keyword evidence="3" id="KW-0433">Leucine-rich repeat</keyword>
<feature type="compositionally biased region" description="Pro residues" evidence="8">
    <location>
        <begin position="72"/>
        <end position="101"/>
    </location>
</feature>
<dbReference type="EMBL" id="QCYY01000555">
    <property type="protein sequence ID" value="ROT84377.1"/>
    <property type="molecule type" value="Genomic_DNA"/>
</dbReference>
<keyword evidence="12" id="KW-1185">Reference proteome</keyword>
<dbReference type="InterPro" id="IPR000276">
    <property type="entry name" value="GPCR_Rhodpsn"/>
</dbReference>
<comment type="caution">
    <text evidence="11">The sequence shown here is derived from an EMBL/GenBank/DDBJ whole genome shotgun (WGS) entry which is preliminary data.</text>
</comment>
<keyword evidence="5" id="KW-0677">Repeat</keyword>
<dbReference type="GO" id="GO:0016500">
    <property type="term" value="F:protein-hormone receptor activity"/>
    <property type="evidence" value="ECO:0007669"/>
    <property type="project" value="InterPro"/>
</dbReference>
<dbReference type="GO" id="GO:0008528">
    <property type="term" value="F:G protein-coupled peptide receptor activity"/>
    <property type="evidence" value="ECO:0007669"/>
    <property type="project" value="TreeGrafter"/>
</dbReference>
<feature type="region of interest" description="Disordered" evidence="8">
    <location>
        <begin position="31"/>
        <end position="101"/>
    </location>
</feature>
<reference evidence="11 12" key="1">
    <citation type="submission" date="2018-04" db="EMBL/GenBank/DDBJ databases">
        <authorList>
            <person name="Zhang X."/>
            <person name="Yuan J."/>
            <person name="Li F."/>
            <person name="Xiang J."/>
        </authorList>
    </citation>
    <scope>NUCLEOTIDE SEQUENCE [LARGE SCALE GENOMIC DNA]</scope>
    <source>
        <tissue evidence="11">Muscle</tissue>
    </source>
</reference>
<dbReference type="Pfam" id="PF00001">
    <property type="entry name" value="7tm_1"/>
    <property type="match status" value="1"/>
</dbReference>
<evidence type="ECO:0000256" key="8">
    <source>
        <dbReference type="SAM" id="MobiDB-lite"/>
    </source>
</evidence>
<feature type="transmembrane region" description="Helical" evidence="9">
    <location>
        <begin position="142"/>
        <end position="165"/>
    </location>
</feature>
<evidence type="ECO:0000256" key="6">
    <source>
        <dbReference type="ARBA" id="ARBA00022989"/>
    </source>
</evidence>
<organism evidence="11 12">
    <name type="scientific">Penaeus vannamei</name>
    <name type="common">Whiteleg shrimp</name>
    <name type="synonym">Litopenaeus vannamei</name>
    <dbReference type="NCBI Taxonomy" id="6689"/>
    <lineage>
        <taxon>Eukaryota</taxon>
        <taxon>Metazoa</taxon>
        <taxon>Ecdysozoa</taxon>
        <taxon>Arthropoda</taxon>
        <taxon>Crustacea</taxon>
        <taxon>Multicrustacea</taxon>
        <taxon>Malacostraca</taxon>
        <taxon>Eumalacostraca</taxon>
        <taxon>Eucarida</taxon>
        <taxon>Decapoda</taxon>
        <taxon>Dendrobranchiata</taxon>
        <taxon>Penaeoidea</taxon>
        <taxon>Penaeidae</taxon>
        <taxon>Penaeus</taxon>
    </lineage>
</organism>
<dbReference type="PANTHER" id="PTHR24372">
    <property type="entry name" value="GLYCOPROTEIN HORMONE RECEPTOR"/>
    <property type="match status" value="1"/>
</dbReference>
<dbReference type="GO" id="GO:0007189">
    <property type="term" value="P:adenylate cyclase-activating G protein-coupled receptor signaling pathway"/>
    <property type="evidence" value="ECO:0007669"/>
    <property type="project" value="TreeGrafter"/>
</dbReference>
<feature type="transmembrane region" description="Helical" evidence="9">
    <location>
        <begin position="407"/>
        <end position="429"/>
    </location>
</feature>
<feature type="transmembrane region" description="Helical" evidence="9">
    <location>
        <begin position="6"/>
        <end position="23"/>
    </location>
</feature>
<evidence type="ECO:0000313" key="11">
    <source>
        <dbReference type="EMBL" id="ROT84377.1"/>
    </source>
</evidence>
<feature type="transmembrane region" description="Helical" evidence="9">
    <location>
        <begin position="376"/>
        <end position="401"/>
    </location>
</feature>
<sequence>MLYNILYIYIYILYIYIYIYHSTPHPTPPLTTSHYHPLPPPPPPTTHTSPHPTLPHLTPSPPSPHQPHSLHPLPPPSPLPQPFTPPSHHPQPPHPPTTLPPPTAGQTNFRFCCLAREVRFCHPPPDEFSSCEDLMTNIMLRVCVWVLGTVAFTGNLLVIVWRFIYHHDNKVHSFLITNLALGDLCMGIYLLIIAAVDVNYRGVYFIYDALWRTSSLCQLAGFLSTFSSELSVFTLTVITLERFVVIIFPFRVSRLNMNWTRIIMGVVWASVGVLAALPLSNIHYFRLEKSLLFASVFYRCFVELLREVGCLPRPSHHTREAEWWQYSVFVFLALNLISFSVIAASYWGMYRAARTTSAAVIRSDQQRRDSNMAKKMTLIVVTDAACWLPIILLGFVSLAGGRIPPQVFAWVAVFVLPLNAAVNPLLYTLSTAPFLGKARERGVGRATLLQEVDHSAYPVTTTGYNNIHRQHSAMSTTNNQPTISTKQQQCLPPTLSTNNNFHNNSNVYHQHFSTNNNFHQQQQCLLLTTISILPPNTFTNNNSTNNSNSTNQHFLLTTISTQQRNVYHQHFLLTTISTNNSNVYHQHFLLTTISTNNSNVYHQHFLLTTISTNNSNATTNTFYYNFHQQHNNFSTNNSNGLPPTTTTNFTNNSNVYHQHLSTKQQFPPTTAMSTTNTFY</sequence>
<dbReference type="PRINTS" id="PR00237">
    <property type="entry name" value="GPCRRHODOPSN"/>
</dbReference>
<dbReference type="SUPFAM" id="SSF81321">
    <property type="entry name" value="Family A G protein-coupled receptor-like"/>
    <property type="match status" value="1"/>
</dbReference>
<evidence type="ECO:0000313" key="12">
    <source>
        <dbReference type="Proteomes" id="UP000283509"/>
    </source>
</evidence>
<accession>A0A423U6R0</accession>
<evidence type="ECO:0000256" key="7">
    <source>
        <dbReference type="ARBA" id="ARBA00023136"/>
    </source>
</evidence>
<dbReference type="PANTHER" id="PTHR24372:SF77">
    <property type="entry name" value="G-PROTEIN COUPLED RECEPTORS FAMILY 1 PROFILE DOMAIN-CONTAINING PROTEIN"/>
    <property type="match status" value="1"/>
</dbReference>
<feature type="transmembrane region" description="Helical" evidence="9">
    <location>
        <begin position="262"/>
        <end position="285"/>
    </location>
</feature>
<evidence type="ECO:0000256" key="5">
    <source>
        <dbReference type="ARBA" id="ARBA00022737"/>
    </source>
</evidence>
<dbReference type="InterPro" id="IPR002131">
    <property type="entry name" value="Gphrmn_rcpt_fam"/>
</dbReference>
<evidence type="ECO:0000256" key="9">
    <source>
        <dbReference type="SAM" id="Phobius"/>
    </source>
</evidence>
<proteinExistence type="inferred from homology"/>
<dbReference type="Gene3D" id="1.20.1070.10">
    <property type="entry name" value="Rhodopsin 7-helix transmembrane proteins"/>
    <property type="match status" value="1"/>
</dbReference>
<evidence type="ECO:0000256" key="1">
    <source>
        <dbReference type="ARBA" id="ARBA00004370"/>
    </source>
</evidence>
<dbReference type="InterPro" id="IPR017452">
    <property type="entry name" value="GPCR_Rhodpsn_7TM"/>
</dbReference>
<dbReference type="PROSITE" id="PS00237">
    <property type="entry name" value="G_PROTEIN_RECEP_F1_1"/>
    <property type="match status" value="1"/>
</dbReference>
<dbReference type="GO" id="GO:0009755">
    <property type="term" value="P:hormone-mediated signaling pathway"/>
    <property type="evidence" value="ECO:0007669"/>
    <property type="project" value="TreeGrafter"/>
</dbReference>
<keyword evidence="7 9" id="KW-0472">Membrane</keyword>
<gene>
    <name evidence="11" type="ORF">C7M84_022449</name>
</gene>
<protein>
    <submittedName>
        <fullName evidence="11">G-protein coupled receptor</fullName>
    </submittedName>
</protein>
<reference evidence="11 12" key="2">
    <citation type="submission" date="2019-01" db="EMBL/GenBank/DDBJ databases">
        <title>The decoding of complex shrimp genome reveals the adaptation for benthos swimmer, frequently molting mechanism and breeding impact on genome.</title>
        <authorList>
            <person name="Sun Y."/>
            <person name="Gao Y."/>
            <person name="Yu Y."/>
        </authorList>
    </citation>
    <scope>NUCLEOTIDE SEQUENCE [LARGE SCALE GENOMIC DNA]</scope>
    <source>
        <tissue evidence="11">Muscle</tissue>
    </source>
</reference>
<dbReference type="PRINTS" id="PR00373">
    <property type="entry name" value="GLYCHORMONER"/>
</dbReference>
<feature type="transmembrane region" description="Helical" evidence="9">
    <location>
        <begin position="230"/>
        <end position="250"/>
    </location>
</feature>
<name>A0A423U6R0_PENVA</name>
<comment type="similarity">
    <text evidence="2">Belongs to the G-protein coupled receptor 1 family.</text>
</comment>
<dbReference type="AlphaFoldDB" id="A0A423U6R0"/>
<keyword evidence="6 9" id="KW-1133">Transmembrane helix</keyword>
<dbReference type="OrthoDB" id="6022531at2759"/>
<feature type="transmembrane region" description="Helical" evidence="9">
    <location>
        <begin position="323"/>
        <end position="347"/>
    </location>
</feature>
<feature type="transmembrane region" description="Helical" evidence="9">
    <location>
        <begin position="171"/>
        <end position="192"/>
    </location>
</feature>
<evidence type="ECO:0000256" key="2">
    <source>
        <dbReference type="ARBA" id="ARBA00010663"/>
    </source>
</evidence>
<keyword evidence="4 9" id="KW-0812">Transmembrane</keyword>
<dbReference type="CDD" id="cd15137">
    <property type="entry name" value="7tmA_Relaxin_R"/>
    <property type="match status" value="1"/>
</dbReference>
<evidence type="ECO:0000259" key="10">
    <source>
        <dbReference type="PROSITE" id="PS50262"/>
    </source>
</evidence>
<dbReference type="GO" id="GO:0005886">
    <property type="term" value="C:plasma membrane"/>
    <property type="evidence" value="ECO:0007669"/>
    <property type="project" value="TreeGrafter"/>
</dbReference>
<dbReference type="Proteomes" id="UP000283509">
    <property type="component" value="Unassembled WGS sequence"/>
</dbReference>
<feature type="compositionally biased region" description="Low complexity" evidence="8">
    <location>
        <begin position="46"/>
        <end position="57"/>
    </location>
</feature>
<feature type="domain" description="G-protein coupled receptors family 1 profile" evidence="10">
    <location>
        <begin position="154"/>
        <end position="427"/>
    </location>
</feature>
<comment type="subcellular location">
    <subcellularLocation>
        <location evidence="1">Membrane</location>
    </subcellularLocation>
</comment>
<evidence type="ECO:0000256" key="3">
    <source>
        <dbReference type="ARBA" id="ARBA00022614"/>
    </source>
</evidence>
<dbReference type="PROSITE" id="PS50262">
    <property type="entry name" value="G_PROTEIN_RECEP_F1_2"/>
    <property type="match status" value="1"/>
</dbReference>